<accession>A0A2S5VXM4</accession>
<gene>
    <name evidence="2" type="ORF">C5E16_01870</name>
</gene>
<dbReference type="AlphaFoldDB" id="A0A2S5VXM4"/>
<dbReference type="EMBL" id="PSXY01000002">
    <property type="protein sequence ID" value="PPF71020.1"/>
    <property type="molecule type" value="Genomic_DNA"/>
</dbReference>
<comment type="caution">
    <text evidence="2">The sequence shown here is derived from an EMBL/GenBank/DDBJ whole genome shotgun (WGS) entry which is preliminary data.</text>
</comment>
<name>A0A2S5VXM4_9MICO</name>
<evidence type="ECO:0000313" key="2">
    <source>
        <dbReference type="EMBL" id="PPF71020.1"/>
    </source>
</evidence>
<evidence type="ECO:0000313" key="3">
    <source>
        <dbReference type="Proteomes" id="UP000239241"/>
    </source>
</evidence>
<proteinExistence type="predicted"/>
<organism evidence="2 3">
    <name type="scientific">Clavibacter michiganensis</name>
    <dbReference type="NCBI Taxonomy" id="28447"/>
    <lineage>
        <taxon>Bacteria</taxon>
        <taxon>Bacillati</taxon>
        <taxon>Actinomycetota</taxon>
        <taxon>Actinomycetes</taxon>
        <taxon>Micrococcales</taxon>
        <taxon>Microbacteriaceae</taxon>
        <taxon>Clavibacter</taxon>
    </lineage>
</organism>
<evidence type="ECO:0000256" key="1">
    <source>
        <dbReference type="SAM" id="MobiDB-lite"/>
    </source>
</evidence>
<protein>
    <submittedName>
        <fullName evidence="2">Uncharacterized protein</fullName>
    </submittedName>
</protein>
<reference evidence="2 3" key="1">
    <citation type="submission" date="2018-02" db="EMBL/GenBank/DDBJ databases">
        <title>Bacteriophage NCPPB3778 and a type I-E CRISPR drive the evolution of the US Biological Select Agent, Rathayibacter toxicus.</title>
        <authorList>
            <person name="Davis E.W.II."/>
            <person name="Tabima J.F."/>
            <person name="Weisberg A.J."/>
            <person name="Lopes L.D."/>
            <person name="Wiseman M.S."/>
            <person name="Wiseman M.S."/>
            <person name="Pupko T."/>
            <person name="Belcher M.S."/>
            <person name="Sechler A.J."/>
            <person name="Tancos M.A."/>
            <person name="Schroeder B.K."/>
            <person name="Murray T.D."/>
            <person name="Luster D.G."/>
            <person name="Schneider W.L."/>
            <person name="Rogers E."/>
            <person name="Andreote F.D."/>
            <person name="Grunwald N.J."/>
            <person name="Putnam M.L."/>
            <person name="Chang J.H."/>
        </authorList>
    </citation>
    <scope>NUCLEOTIDE SEQUENCE [LARGE SCALE GENOMIC DNA]</scope>
    <source>
        <strain evidence="2 3">AY1B3</strain>
    </source>
</reference>
<sequence>MHADRRLTGEPQSTLGGGTGPTCASRCSSTTVGTTDGRRRRTCLHEDLCGEGRAGRAACS</sequence>
<feature type="region of interest" description="Disordered" evidence="1">
    <location>
        <begin position="1"/>
        <end position="37"/>
    </location>
</feature>
<dbReference type="Proteomes" id="UP000239241">
    <property type="component" value="Unassembled WGS sequence"/>
</dbReference>